<name>A0A150TZT0_SORCE</name>
<sequence length="401" mass="40307">MGRARAGCGTSSGADREGGLSPQPWSGRRALALAALALALAACTSGNSDDDDDGGQIQTSLAIDPLAFLGDVRCSNEPGAIRSYVATLTDESAEGGPFTLPSSPPVPCSSRVSFTYVVEGHEYTARIDGYAQYAEELTPVGDETSGSPHMLVDGAQVAPRWTWACPGPDAADDAGKLVAKTGANVVVQGCATVSRPDDTQRAAIVLDPASALGALRCGAGDREIASFDVLPQGGALLPVLGVGCPPAEPIVYDLGAAPAGAHVFRLEAKNAAGDLVFGSRCFAAASAGVTATATCDPLSDTGALELDLGALLEAEQLACGAGVASYTATEPLPEGEQPETDAPPYVGPVPCGERALLSALLPGAYTTSIEVLDAQGAPVLSADCGGEVRPGATTRAACAPR</sequence>
<evidence type="ECO:0000256" key="1">
    <source>
        <dbReference type="SAM" id="MobiDB-lite"/>
    </source>
</evidence>
<comment type="caution">
    <text evidence="2">The sequence shown here is derived from an EMBL/GenBank/DDBJ whole genome shotgun (WGS) entry which is preliminary data.</text>
</comment>
<proteinExistence type="predicted"/>
<feature type="region of interest" description="Disordered" evidence="1">
    <location>
        <begin position="1"/>
        <end position="23"/>
    </location>
</feature>
<protein>
    <submittedName>
        <fullName evidence="2">Uncharacterized protein</fullName>
    </submittedName>
</protein>
<evidence type="ECO:0000313" key="3">
    <source>
        <dbReference type="Proteomes" id="UP000075502"/>
    </source>
</evidence>
<dbReference type="Proteomes" id="UP000075502">
    <property type="component" value="Unassembled WGS sequence"/>
</dbReference>
<dbReference type="AlphaFoldDB" id="A0A150TZT0"/>
<dbReference type="EMBL" id="JEME01000423">
    <property type="protein sequence ID" value="KYG10203.1"/>
    <property type="molecule type" value="Genomic_DNA"/>
</dbReference>
<gene>
    <name evidence="2" type="ORF">BE21_13495</name>
</gene>
<accession>A0A150TZT0</accession>
<evidence type="ECO:0000313" key="2">
    <source>
        <dbReference type="EMBL" id="KYG10203.1"/>
    </source>
</evidence>
<organism evidence="2 3">
    <name type="scientific">Sorangium cellulosum</name>
    <name type="common">Polyangium cellulosum</name>
    <dbReference type="NCBI Taxonomy" id="56"/>
    <lineage>
        <taxon>Bacteria</taxon>
        <taxon>Pseudomonadati</taxon>
        <taxon>Myxococcota</taxon>
        <taxon>Polyangia</taxon>
        <taxon>Polyangiales</taxon>
        <taxon>Polyangiaceae</taxon>
        <taxon>Sorangium</taxon>
    </lineage>
</organism>
<reference evidence="2 3" key="1">
    <citation type="submission" date="2014-02" db="EMBL/GenBank/DDBJ databases">
        <title>The small core and large imbalanced accessory genome model reveals a collaborative survival strategy of Sorangium cellulosum strains in nature.</title>
        <authorList>
            <person name="Han K."/>
            <person name="Peng R."/>
            <person name="Blom J."/>
            <person name="Li Y.-Z."/>
        </authorList>
    </citation>
    <scope>NUCLEOTIDE SEQUENCE [LARGE SCALE GENOMIC DNA]</scope>
    <source>
        <strain evidence="2 3">So0007-03</strain>
    </source>
</reference>